<dbReference type="PRINTS" id="PR01181">
    <property type="entry name" value="DAPDCRBXLASE"/>
</dbReference>
<feature type="binding site" evidence="6">
    <location>
        <position position="421"/>
    </location>
    <ligand>
        <name>substrate</name>
    </ligand>
</feature>
<keyword evidence="6" id="KW-0028">Amino-acid biosynthesis</keyword>
<dbReference type="OrthoDB" id="9802241at2"/>
<feature type="binding site" evidence="6">
    <location>
        <begin position="320"/>
        <end position="323"/>
    </location>
    <ligand>
        <name>pyridoxal 5'-phosphate</name>
        <dbReference type="ChEBI" id="CHEBI:597326"/>
    </ligand>
</feature>
<evidence type="ECO:0000256" key="7">
    <source>
        <dbReference type="NCBIfam" id="TIGR01048"/>
    </source>
</evidence>
<dbReference type="PRINTS" id="PR01179">
    <property type="entry name" value="ODADCRBXLASE"/>
</dbReference>
<comment type="similarity">
    <text evidence="6">Belongs to the Orn/Lys/Arg decarboxylase class-II family. LysA subfamily.</text>
</comment>
<dbReference type="Gene3D" id="2.40.37.10">
    <property type="entry name" value="Lyase, Ornithine Decarboxylase, Chain A, domain 1"/>
    <property type="match status" value="1"/>
</dbReference>
<dbReference type="PROSITE" id="PS00879">
    <property type="entry name" value="ODR_DC_2_2"/>
    <property type="match status" value="1"/>
</dbReference>
<dbReference type="UniPathway" id="UPA00034">
    <property type="reaction ID" value="UER00027"/>
</dbReference>
<dbReference type="SUPFAM" id="SSF51419">
    <property type="entry name" value="PLP-binding barrel"/>
    <property type="match status" value="1"/>
</dbReference>
<feature type="binding site" evidence="6">
    <location>
        <position position="360"/>
    </location>
    <ligand>
        <name>substrate</name>
    </ligand>
</feature>
<dbReference type="RefSeq" id="WP_150172240.1">
    <property type="nucleotide sequence ID" value="NZ_CP029193.1"/>
</dbReference>
<comment type="subunit">
    <text evidence="6">Homodimer.</text>
</comment>
<dbReference type="EC" id="4.1.1.20" evidence="6 7"/>
<dbReference type="Pfam" id="PF02784">
    <property type="entry name" value="Orn_Arg_deC_N"/>
    <property type="match status" value="1"/>
</dbReference>
<dbReference type="PROSITE" id="PS00878">
    <property type="entry name" value="ODR_DC_2_1"/>
    <property type="match status" value="1"/>
</dbReference>
<comment type="function">
    <text evidence="6">Specifically catalyzes the decarboxylation of meso-diaminopimelate (meso-DAP) to L-lysine.</text>
</comment>
<feature type="binding site" evidence="6">
    <location>
        <position position="278"/>
    </location>
    <ligand>
        <name>pyridoxal 5'-phosphate</name>
        <dbReference type="ChEBI" id="CHEBI:597326"/>
    </ligand>
</feature>
<gene>
    <name evidence="6 12" type="primary">lysA</name>
    <name evidence="12" type="ORF">DEJ47_26280</name>
</gene>
<dbReference type="InterPro" id="IPR022653">
    <property type="entry name" value="De-COase2_pyr-phos_BS"/>
</dbReference>
<dbReference type="PANTHER" id="PTHR43727">
    <property type="entry name" value="DIAMINOPIMELATE DECARBOXYLASE"/>
    <property type="match status" value="1"/>
</dbReference>
<name>A0A5P2BK03_STRVZ</name>
<feature type="binding site" evidence="6">
    <location>
        <position position="323"/>
    </location>
    <ligand>
        <name>substrate</name>
    </ligand>
</feature>
<dbReference type="PANTHER" id="PTHR43727:SF2">
    <property type="entry name" value="GROUP IV DECARBOXYLASE"/>
    <property type="match status" value="1"/>
</dbReference>
<feature type="binding site" evidence="6">
    <location>
        <position position="421"/>
    </location>
    <ligand>
        <name>pyridoxal 5'-phosphate</name>
        <dbReference type="ChEBI" id="CHEBI:597326"/>
    </ligand>
</feature>
<keyword evidence="5 6" id="KW-0456">Lyase</keyword>
<dbReference type="FunFam" id="3.20.20.10:FF:000003">
    <property type="entry name" value="Diaminopimelate decarboxylase"/>
    <property type="match status" value="1"/>
</dbReference>
<dbReference type="InterPro" id="IPR022644">
    <property type="entry name" value="De-COase2_N"/>
</dbReference>
<reference evidence="12 13" key="1">
    <citation type="submission" date="2018-05" db="EMBL/GenBank/DDBJ databases">
        <title>Streptomyces venezuelae.</title>
        <authorList>
            <person name="Kim W."/>
            <person name="Lee N."/>
            <person name="Cho B.-K."/>
        </authorList>
    </citation>
    <scope>NUCLEOTIDE SEQUENCE [LARGE SCALE GENOMIC DNA]</scope>
    <source>
        <strain evidence="12 13">ATCC 14583</strain>
    </source>
</reference>
<dbReference type="InterPro" id="IPR029066">
    <property type="entry name" value="PLP-binding_barrel"/>
</dbReference>
<keyword evidence="13" id="KW-1185">Reference proteome</keyword>
<evidence type="ECO:0000256" key="6">
    <source>
        <dbReference type="HAMAP-Rule" id="MF_02120"/>
    </source>
</evidence>
<feature type="binding site" evidence="6">
    <location>
        <position position="364"/>
    </location>
    <ligand>
        <name>substrate</name>
    </ligand>
</feature>
<evidence type="ECO:0000256" key="1">
    <source>
        <dbReference type="ARBA" id="ARBA00001933"/>
    </source>
</evidence>
<dbReference type="InterPro" id="IPR002986">
    <property type="entry name" value="DAP_deCOOHase_LysA"/>
</dbReference>
<dbReference type="InterPro" id="IPR009006">
    <property type="entry name" value="Ala_racemase/Decarboxylase_C"/>
</dbReference>
<evidence type="ECO:0000259" key="10">
    <source>
        <dbReference type="Pfam" id="PF00278"/>
    </source>
</evidence>
<evidence type="ECO:0000256" key="4">
    <source>
        <dbReference type="ARBA" id="ARBA00023154"/>
    </source>
</evidence>
<evidence type="ECO:0000256" key="9">
    <source>
        <dbReference type="RuleBase" id="RU003738"/>
    </source>
</evidence>
<keyword evidence="2 6" id="KW-0210">Decarboxylase</keyword>
<organism evidence="12 13">
    <name type="scientific">Streptomyces venezuelae</name>
    <dbReference type="NCBI Taxonomy" id="54571"/>
    <lineage>
        <taxon>Bacteria</taxon>
        <taxon>Bacillati</taxon>
        <taxon>Actinomycetota</taxon>
        <taxon>Actinomycetes</taxon>
        <taxon>Kitasatosporales</taxon>
        <taxon>Streptomycetaceae</taxon>
        <taxon>Streptomyces</taxon>
    </lineage>
</organism>
<dbReference type="Pfam" id="PF00278">
    <property type="entry name" value="Orn_DAP_Arg_deC"/>
    <property type="match status" value="1"/>
</dbReference>
<dbReference type="InterPro" id="IPR000183">
    <property type="entry name" value="Orn/DAP/Arg_de-COase"/>
</dbReference>
<dbReference type="AlphaFoldDB" id="A0A5P2BK03"/>
<dbReference type="EMBL" id="CP029193">
    <property type="protein sequence ID" value="QES29481.1"/>
    <property type="molecule type" value="Genomic_DNA"/>
</dbReference>
<dbReference type="GO" id="GO:0008836">
    <property type="term" value="F:diaminopimelate decarboxylase activity"/>
    <property type="evidence" value="ECO:0007669"/>
    <property type="project" value="UniProtKB-UniRule"/>
</dbReference>
<feature type="domain" description="Orn/DAP/Arg decarboxylase 2 C-terminal" evidence="10">
    <location>
        <begin position="332"/>
        <end position="419"/>
    </location>
</feature>
<comment type="pathway">
    <text evidence="6 9">Amino-acid biosynthesis; L-lysine biosynthesis via DAP pathway; L-lysine from DL-2,6-diaminopimelate: step 1/1.</text>
</comment>
<feature type="domain" description="Orn/DAP/Arg decarboxylase 2 N-terminal" evidence="11">
    <location>
        <begin position="72"/>
        <end position="327"/>
    </location>
</feature>
<evidence type="ECO:0000256" key="3">
    <source>
        <dbReference type="ARBA" id="ARBA00022898"/>
    </source>
</evidence>
<dbReference type="Gene3D" id="3.20.20.10">
    <property type="entry name" value="Alanine racemase"/>
    <property type="match status" value="1"/>
</dbReference>
<evidence type="ECO:0000313" key="13">
    <source>
        <dbReference type="Proteomes" id="UP000323046"/>
    </source>
</evidence>
<evidence type="ECO:0000256" key="8">
    <source>
        <dbReference type="PIRSR" id="PIRSR600183-50"/>
    </source>
</evidence>
<dbReference type="HAMAP" id="MF_02120">
    <property type="entry name" value="LysA"/>
    <property type="match status" value="1"/>
</dbReference>
<protein>
    <recommendedName>
        <fullName evidence="6 7">Diaminopimelate decarboxylase</fullName>
        <shortName evidence="6">DAP decarboxylase</shortName>
        <shortName evidence="6">DAPDC</shortName>
        <ecNumber evidence="6 7">4.1.1.20</ecNumber>
    </recommendedName>
</protein>
<dbReference type="SUPFAM" id="SSF50621">
    <property type="entry name" value="Alanine racemase C-terminal domain-like"/>
    <property type="match status" value="1"/>
</dbReference>
<feature type="modified residue" description="N6-(pyridoxal phosphate)lysine" evidence="6 8">
    <location>
        <position position="96"/>
    </location>
</feature>
<feature type="active site" description="Proton donor" evidence="8">
    <location>
        <position position="391"/>
    </location>
</feature>
<evidence type="ECO:0000259" key="11">
    <source>
        <dbReference type="Pfam" id="PF02784"/>
    </source>
</evidence>
<accession>A0A5P2BK03</accession>
<evidence type="ECO:0000313" key="12">
    <source>
        <dbReference type="EMBL" id="QES29481.1"/>
    </source>
</evidence>
<evidence type="ECO:0000256" key="2">
    <source>
        <dbReference type="ARBA" id="ARBA00022793"/>
    </source>
</evidence>
<dbReference type="CDD" id="cd06828">
    <property type="entry name" value="PLPDE_III_DapDC"/>
    <property type="match status" value="1"/>
</dbReference>
<feature type="binding site" evidence="6">
    <location>
        <position position="392"/>
    </location>
    <ligand>
        <name>substrate</name>
    </ligand>
</feature>
<comment type="catalytic activity">
    <reaction evidence="6 9">
        <text>meso-2,6-diaminopimelate + H(+) = L-lysine + CO2</text>
        <dbReference type="Rhea" id="RHEA:15101"/>
        <dbReference type="ChEBI" id="CHEBI:15378"/>
        <dbReference type="ChEBI" id="CHEBI:16526"/>
        <dbReference type="ChEBI" id="CHEBI:32551"/>
        <dbReference type="ChEBI" id="CHEBI:57791"/>
        <dbReference type="EC" id="4.1.1.20"/>
    </reaction>
</comment>
<dbReference type="GO" id="GO:0030170">
    <property type="term" value="F:pyridoxal phosphate binding"/>
    <property type="evidence" value="ECO:0007669"/>
    <property type="project" value="UniProtKB-UniRule"/>
</dbReference>
<keyword evidence="3 6" id="KW-0663">Pyridoxal phosphate</keyword>
<evidence type="ECO:0000256" key="5">
    <source>
        <dbReference type="ARBA" id="ARBA00023239"/>
    </source>
</evidence>
<dbReference type="InterPro" id="IPR022657">
    <property type="entry name" value="De-COase2_CS"/>
</dbReference>
<comment type="cofactor">
    <cofactor evidence="1 6 8 9">
        <name>pyridoxal 5'-phosphate</name>
        <dbReference type="ChEBI" id="CHEBI:597326"/>
    </cofactor>
</comment>
<dbReference type="NCBIfam" id="TIGR01048">
    <property type="entry name" value="lysA"/>
    <property type="match status" value="1"/>
</dbReference>
<dbReference type="GO" id="GO:0009089">
    <property type="term" value="P:lysine biosynthetic process via diaminopimelate"/>
    <property type="evidence" value="ECO:0007669"/>
    <property type="project" value="UniProtKB-UniRule"/>
</dbReference>
<dbReference type="Proteomes" id="UP000323046">
    <property type="component" value="Chromosome"/>
</dbReference>
<proteinExistence type="inferred from homology"/>
<sequence>MSRSAHPAGPRHADVLPEGHYSAPPADLNALDPKVWSRTVTRDPDGVVTTGGITVTRLAEEFGTPAYFIDEADFRARCQAWRDAFGSEADVFYAGKAFLSRAVVRWLHEEGLNLDVCSGGELTTALDAGMPAERIAFHGNNKTPDEIERAIAAGVGRVVLDSFQEIVRVAHIAERLGKRQRVQIRVTVGVEAHTHEFIATAHEDQKFGIALAGGQAAEAVRRVLKLDSLELIGIHSHIGSQIFDMAGFEVSARRVVQLLAEVRDEHGVELPEIDLGGGLGIAYTSDDDPREPHEIATALNEIVSRECAAAKLRTPRISVEPGRAIVGPTAFTLYEVGTVKPLEGLRTYVSVDGGMSDNIRTALYDAEYTVALVSRSSDAEPVLVRVVGKHCESGDIVVRDAFLPADLAPGDLIAVPATGAYCRSMASNYNHALRPPVVAVRDGGARVIVRRETEEDLLRLDVG</sequence>
<dbReference type="InterPro" id="IPR022643">
    <property type="entry name" value="De-COase2_C"/>
</dbReference>
<keyword evidence="4 6" id="KW-0457">Lysine biosynthesis</keyword>